<evidence type="ECO:0000256" key="1">
    <source>
        <dbReference type="ARBA" id="ARBA00004947"/>
    </source>
</evidence>
<dbReference type="GO" id="GO:0005524">
    <property type="term" value="F:ATP binding"/>
    <property type="evidence" value="ECO:0007669"/>
    <property type="project" value="UniProtKB-KW"/>
</dbReference>
<reference evidence="19 20" key="1">
    <citation type="journal article" date="2013" name="PLoS Genet.">
        <title>The genome and development-dependent transcriptomes of Pyronema confluens: a window into fungal evolution.</title>
        <authorList>
            <person name="Traeger S."/>
            <person name="Altegoer F."/>
            <person name="Freitag M."/>
            <person name="Gabaldon T."/>
            <person name="Kempken F."/>
            <person name="Kumar A."/>
            <person name="Marcet-Houben M."/>
            <person name="Poggeler S."/>
            <person name="Stajich J.E."/>
            <person name="Nowrousian M."/>
        </authorList>
    </citation>
    <scope>NUCLEOTIDE SEQUENCE [LARGE SCALE GENOMIC DNA]</scope>
    <source>
        <strain evidence="20">CBS 100304</strain>
        <tissue evidence="19">Vegetative mycelium</tissue>
    </source>
</reference>
<dbReference type="OMA" id="GFHDTYF"/>
<dbReference type="PANTHER" id="PTHR10457:SF7">
    <property type="entry name" value="GALACTOKINASE-RELATED"/>
    <property type="match status" value="1"/>
</dbReference>
<dbReference type="PROSITE" id="PS00106">
    <property type="entry name" value="GALACTOKINASE"/>
    <property type="match status" value="1"/>
</dbReference>
<dbReference type="UniPathway" id="UPA00214"/>
<comment type="similarity">
    <text evidence="2">Belongs to the GHMP kinase family. GalK subfamily.</text>
</comment>
<keyword evidence="9" id="KW-0444">Lipid biosynthesis</keyword>
<evidence type="ECO:0000256" key="12">
    <source>
        <dbReference type="ARBA" id="ARBA00023221"/>
    </source>
</evidence>
<keyword evidence="11" id="KW-1207">Sterol metabolism</keyword>
<dbReference type="PIRSF" id="PIRSF000530">
    <property type="entry name" value="Galactokinase"/>
    <property type="match status" value="1"/>
</dbReference>
<dbReference type="AlphaFoldDB" id="U4L1Z4"/>
<dbReference type="InterPro" id="IPR019539">
    <property type="entry name" value="GalKase_N"/>
</dbReference>
<dbReference type="Gene3D" id="1.20.1440.340">
    <property type="match status" value="1"/>
</dbReference>
<organism evidence="19 20">
    <name type="scientific">Pyronema omphalodes (strain CBS 100304)</name>
    <name type="common">Pyronema confluens</name>
    <dbReference type="NCBI Taxonomy" id="1076935"/>
    <lineage>
        <taxon>Eukaryota</taxon>
        <taxon>Fungi</taxon>
        <taxon>Dikarya</taxon>
        <taxon>Ascomycota</taxon>
        <taxon>Pezizomycotina</taxon>
        <taxon>Pezizomycetes</taxon>
        <taxon>Pezizales</taxon>
        <taxon>Pyronemataceae</taxon>
        <taxon>Pyronema</taxon>
    </lineage>
</organism>
<dbReference type="NCBIfam" id="TIGR00131">
    <property type="entry name" value="gal_kin"/>
    <property type="match status" value="1"/>
</dbReference>
<feature type="domain" description="Galactokinase N-terminal" evidence="18">
    <location>
        <begin position="35"/>
        <end position="82"/>
    </location>
</feature>
<accession>U4L1Z4</accession>
<keyword evidence="12" id="KW-0443">Lipid metabolism</keyword>
<evidence type="ECO:0000256" key="5">
    <source>
        <dbReference type="ARBA" id="ARBA00022679"/>
    </source>
</evidence>
<feature type="domain" description="GHMP kinase N-terminal" evidence="16">
    <location>
        <begin position="134"/>
        <end position="220"/>
    </location>
</feature>
<dbReference type="InterPro" id="IPR036554">
    <property type="entry name" value="GHMP_kinase_C_sf"/>
</dbReference>
<dbReference type="InterPro" id="IPR013750">
    <property type="entry name" value="GHMP_kinase_C_dom"/>
</dbReference>
<dbReference type="InterPro" id="IPR020568">
    <property type="entry name" value="Ribosomal_Su5_D2-typ_SF"/>
</dbReference>
<keyword evidence="8" id="KW-0067">ATP-binding</keyword>
<evidence type="ECO:0000256" key="13">
    <source>
        <dbReference type="ARBA" id="ARBA00023277"/>
    </source>
</evidence>
<keyword evidence="20" id="KW-1185">Reference proteome</keyword>
<dbReference type="GO" id="GO:0000411">
    <property type="term" value="P:positive regulation of transcription by galactose"/>
    <property type="evidence" value="ECO:0007669"/>
    <property type="project" value="UniProtKB-ARBA"/>
</dbReference>
<dbReference type="GO" id="GO:0005829">
    <property type="term" value="C:cytosol"/>
    <property type="evidence" value="ECO:0007669"/>
    <property type="project" value="TreeGrafter"/>
</dbReference>
<dbReference type="SUPFAM" id="SSF55060">
    <property type="entry name" value="GHMP Kinase, C-terminal domain"/>
    <property type="match status" value="1"/>
</dbReference>
<dbReference type="PRINTS" id="PR00959">
    <property type="entry name" value="MEVGALKINASE"/>
</dbReference>
<keyword evidence="12" id="KW-0753">Steroid metabolism</keyword>
<dbReference type="Pfam" id="PF00288">
    <property type="entry name" value="GHMP_kinases_N"/>
    <property type="match status" value="1"/>
</dbReference>
<evidence type="ECO:0000313" key="20">
    <source>
        <dbReference type="Proteomes" id="UP000018144"/>
    </source>
</evidence>
<proteinExistence type="inferred from homology"/>
<evidence type="ECO:0000256" key="15">
    <source>
        <dbReference type="ARBA" id="ARBA00049538"/>
    </source>
</evidence>
<keyword evidence="5" id="KW-0808">Transferase</keyword>
<dbReference type="FunFam" id="3.30.230.10:FF:000056">
    <property type="entry name" value="GAL1p Galactokinase"/>
    <property type="match status" value="1"/>
</dbReference>
<evidence type="ECO:0000259" key="16">
    <source>
        <dbReference type="Pfam" id="PF00288"/>
    </source>
</evidence>
<dbReference type="GO" id="GO:0016126">
    <property type="term" value="P:sterol biosynthetic process"/>
    <property type="evidence" value="ECO:0007669"/>
    <property type="project" value="UniProtKB-KW"/>
</dbReference>
<evidence type="ECO:0000256" key="4">
    <source>
        <dbReference type="ARBA" id="ARBA00019487"/>
    </source>
</evidence>
<dbReference type="InterPro" id="IPR000705">
    <property type="entry name" value="Galactokinase"/>
</dbReference>
<dbReference type="Pfam" id="PF10509">
    <property type="entry name" value="GalKase_gal_bdg"/>
    <property type="match status" value="1"/>
</dbReference>
<dbReference type="InterPro" id="IPR014721">
    <property type="entry name" value="Ribsml_uS5_D2-typ_fold_subgr"/>
</dbReference>
<gene>
    <name evidence="19" type="ORF">PCON_09743</name>
</gene>
<dbReference type="EC" id="2.7.1.6" evidence="3"/>
<protein>
    <recommendedName>
        <fullName evidence="4">Galactokinase</fullName>
        <ecNumber evidence="3">2.7.1.6</ecNumber>
    </recommendedName>
    <alternativeName>
        <fullName evidence="14">Galactose kinase</fullName>
    </alternativeName>
</protein>
<evidence type="ECO:0000256" key="10">
    <source>
        <dbReference type="ARBA" id="ARBA00023144"/>
    </source>
</evidence>
<keyword evidence="9" id="KW-0756">Sterol biosynthesis</keyword>
<dbReference type="GO" id="GO:0006012">
    <property type="term" value="P:galactose metabolic process"/>
    <property type="evidence" value="ECO:0007669"/>
    <property type="project" value="UniProtKB-UniPathway"/>
</dbReference>
<dbReference type="InterPro" id="IPR006204">
    <property type="entry name" value="GHMP_kinase_N_dom"/>
</dbReference>
<evidence type="ECO:0000256" key="2">
    <source>
        <dbReference type="ARBA" id="ARBA00006566"/>
    </source>
</evidence>
<dbReference type="Gene3D" id="3.30.230.10">
    <property type="match status" value="1"/>
</dbReference>
<dbReference type="PANTHER" id="PTHR10457">
    <property type="entry name" value="MEVALONATE KINASE/GALACTOKINASE"/>
    <property type="match status" value="1"/>
</dbReference>
<dbReference type="Pfam" id="PF08544">
    <property type="entry name" value="GHMP_kinases_C"/>
    <property type="match status" value="1"/>
</dbReference>
<dbReference type="STRING" id="1076935.U4L1Z4"/>
<keyword evidence="6" id="KW-0547">Nucleotide-binding</keyword>
<evidence type="ECO:0000259" key="18">
    <source>
        <dbReference type="Pfam" id="PF10509"/>
    </source>
</evidence>
<dbReference type="Gene3D" id="3.30.70.3170">
    <property type="match status" value="1"/>
</dbReference>
<evidence type="ECO:0000313" key="19">
    <source>
        <dbReference type="EMBL" id="CCX10150.1"/>
    </source>
</evidence>
<keyword evidence="7 19" id="KW-0418">Kinase</keyword>
<evidence type="ECO:0000256" key="6">
    <source>
        <dbReference type="ARBA" id="ARBA00022741"/>
    </source>
</evidence>
<dbReference type="FunFam" id="1.20.1440.340:FF:000003">
    <property type="entry name" value="GAL1p Galactokinase"/>
    <property type="match status" value="1"/>
</dbReference>
<evidence type="ECO:0000256" key="9">
    <source>
        <dbReference type="ARBA" id="ARBA00023011"/>
    </source>
</evidence>
<dbReference type="InterPro" id="IPR006206">
    <property type="entry name" value="Mevalonate/galactokinase"/>
</dbReference>
<dbReference type="OrthoDB" id="187738at2759"/>
<dbReference type="PROSITE" id="PS00627">
    <property type="entry name" value="GHMP_KINASES_ATP"/>
    <property type="match status" value="1"/>
</dbReference>
<evidence type="ECO:0000256" key="7">
    <source>
        <dbReference type="ARBA" id="ARBA00022777"/>
    </source>
</evidence>
<feature type="domain" description="GHMP kinase C-terminal" evidence="17">
    <location>
        <begin position="409"/>
        <end position="480"/>
    </location>
</feature>
<keyword evidence="9" id="KW-0752">Steroid biosynthesis</keyword>
<evidence type="ECO:0000256" key="3">
    <source>
        <dbReference type="ARBA" id="ARBA00012315"/>
    </source>
</evidence>
<keyword evidence="10" id="KW-0299">Galactose metabolism</keyword>
<dbReference type="InterPro" id="IPR019741">
    <property type="entry name" value="Galactokinase_CS"/>
</dbReference>
<keyword evidence="13" id="KW-0119">Carbohydrate metabolism</keyword>
<name>U4L1Z4_PYROM</name>
<dbReference type="Proteomes" id="UP000018144">
    <property type="component" value="Unassembled WGS sequence"/>
</dbReference>
<dbReference type="eggNOG" id="KOG0631">
    <property type="taxonomic scope" value="Eukaryota"/>
</dbReference>
<dbReference type="GO" id="GO:0004335">
    <property type="term" value="F:galactokinase activity"/>
    <property type="evidence" value="ECO:0007669"/>
    <property type="project" value="UniProtKB-EC"/>
</dbReference>
<comment type="pathway">
    <text evidence="1">Carbohydrate metabolism; galactose metabolism.</text>
</comment>
<evidence type="ECO:0000256" key="11">
    <source>
        <dbReference type="ARBA" id="ARBA00023166"/>
    </source>
</evidence>
<dbReference type="PRINTS" id="PR00473">
    <property type="entry name" value="GALCTOKINASE"/>
</dbReference>
<sequence length="513" mass="56200">MNVAEFIPEVSSVEEVYPAASHALQKQRWEHLLARFEEKYGKPAEFISRAPGRVNIIGEHIDYMLFSVLPMATESDLLLAVRVTPENSTIKLANVVSKFPERSFAVPAMGDGDLEIDASQLEWSNYFKAGYRGALEFLRRNGLDNATKPPGMEILVDGNVPSGGGLSSSAAFVCASALAGMVSMGVSTVDKKELVSLAIVSERYVGVNSGGMDQSASVLGLEGSASFISFDPELSAAQIAFPKTNPEPVFLIANTYKTVEKHLTGPIHYNLRVVETTLAAQVLAKKLELGPLPEDAGPLGSTLKGLMDVYFGKNPSEEPLENKLDEISQMAEMILNKDGYTRKEIADILELPEDDLVQKYMTRFPIRADKFQLQLRALHVYKEAARVVKMYKLLAVSSEEENPTEEVLVQIGELMNDSQKSCKELYDCSCDELDELCALARKVGSYGSRLTGAGWGGCSVHLVPADKAEAVKKAWMEKYYGKMELSEEQLREAVVVSKPGAGAVLFRVQPEKL</sequence>
<evidence type="ECO:0000256" key="8">
    <source>
        <dbReference type="ARBA" id="ARBA00022840"/>
    </source>
</evidence>
<dbReference type="InterPro" id="IPR006203">
    <property type="entry name" value="GHMP_knse_ATP-bd_CS"/>
</dbReference>
<evidence type="ECO:0000256" key="14">
    <source>
        <dbReference type="ARBA" id="ARBA00029590"/>
    </source>
</evidence>
<dbReference type="SUPFAM" id="SSF54211">
    <property type="entry name" value="Ribosomal protein S5 domain 2-like"/>
    <property type="match status" value="1"/>
</dbReference>
<dbReference type="EMBL" id="HF935514">
    <property type="protein sequence ID" value="CCX10150.1"/>
    <property type="molecule type" value="Genomic_DNA"/>
</dbReference>
<evidence type="ECO:0000259" key="17">
    <source>
        <dbReference type="Pfam" id="PF08544"/>
    </source>
</evidence>
<comment type="catalytic activity">
    <reaction evidence="15">
        <text>alpha-D-galactose + ATP = alpha-D-galactose 1-phosphate + ADP + H(+)</text>
        <dbReference type="Rhea" id="RHEA:13553"/>
        <dbReference type="ChEBI" id="CHEBI:15378"/>
        <dbReference type="ChEBI" id="CHEBI:28061"/>
        <dbReference type="ChEBI" id="CHEBI:30616"/>
        <dbReference type="ChEBI" id="CHEBI:58336"/>
        <dbReference type="ChEBI" id="CHEBI:456216"/>
        <dbReference type="EC" id="2.7.1.6"/>
    </reaction>
    <physiologicalReaction direction="left-to-right" evidence="15">
        <dbReference type="Rhea" id="RHEA:13554"/>
    </physiologicalReaction>
</comment>